<protein>
    <recommendedName>
        <fullName evidence="1">GST N-terminal domain-containing protein</fullName>
    </recommendedName>
</protein>
<accession>A0A1V6UWT5</accession>
<dbReference type="AlphaFoldDB" id="A0A1V6UWT5"/>
<gene>
    <name evidence="2" type="ORF">PENCOP_c003G07815</name>
</gene>
<name>A0A1V6UWT5_9EURO</name>
<dbReference type="Gene3D" id="3.40.30.10">
    <property type="entry name" value="Glutaredoxin"/>
    <property type="match status" value="1"/>
</dbReference>
<keyword evidence="3" id="KW-1185">Reference proteome</keyword>
<comment type="caution">
    <text evidence="2">The sequence shown here is derived from an EMBL/GenBank/DDBJ whole genome shotgun (WGS) entry which is preliminary data.</text>
</comment>
<reference evidence="3" key="1">
    <citation type="journal article" date="2017" name="Nat. Microbiol.">
        <title>Global analysis of biosynthetic gene clusters reveals vast potential of secondary metabolite production in Penicillium species.</title>
        <authorList>
            <person name="Nielsen J.C."/>
            <person name="Grijseels S."/>
            <person name="Prigent S."/>
            <person name="Ji B."/>
            <person name="Dainat J."/>
            <person name="Nielsen K.F."/>
            <person name="Frisvad J.C."/>
            <person name="Workman M."/>
            <person name="Nielsen J."/>
        </authorList>
    </citation>
    <scope>NUCLEOTIDE SEQUENCE [LARGE SCALE GENOMIC DNA]</scope>
    <source>
        <strain evidence="3">IBT 31321</strain>
    </source>
</reference>
<evidence type="ECO:0000313" key="3">
    <source>
        <dbReference type="Proteomes" id="UP000191500"/>
    </source>
</evidence>
<dbReference type="EMBL" id="MDDG01000003">
    <property type="protein sequence ID" value="OQE42880.1"/>
    <property type="molecule type" value="Genomic_DNA"/>
</dbReference>
<evidence type="ECO:0000259" key="1">
    <source>
        <dbReference type="PROSITE" id="PS50404"/>
    </source>
</evidence>
<dbReference type="Gene3D" id="1.20.1050.10">
    <property type="match status" value="1"/>
</dbReference>
<dbReference type="PROSITE" id="PS50404">
    <property type="entry name" value="GST_NTER"/>
    <property type="match status" value="1"/>
</dbReference>
<dbReference type="Proteomes" id="UP000191500">
    <property type="component" value="Unassembled WGS sequence"/>
</dbReference>
<dbReference type="InterPro" id="IPR004045">
    <property type="entry name" value="Glutathione_S-Trfase_N"/>
</dbReference>
<dbReference type="InterPro" id="IPR036249">
    <property type="entry name" value="Thioredoxin-like_sf"/>
</dbReference>
<dbReference type="Pfam" id="PF13409">
    <property type="entry name" value="GST_N_2"/>
    <property type="match status" value="1"/>
</dbReference>
<organism evidence="2 3">
    <name type="scientific">Penicillium coprophilum</name>
    <dbReference type="NCBI Taxonomy" id="36646"/>
    <lineage>
        <taxon>Eukaryota</taxon>
        <taxon>Fungi</taxon>
        <taxon>Dikarya</taxon>
        <taxon>Ascomycota</taxon>
        <taxon>Pezizomycotina</taxon>
        <taxon>Eurotiomycetes</taxon>
        <taxon>Eurotiomycetidae</taxon>
        <taxon>Eurotiales</taxon>
        <taxon>Aspergillaceae</taxon>
        <taxon>Penicillium</taxon>
    </lineage>
</organism>
<dbReference type="SUPFAM" id="SSF52833">
    <property type="entry name" value="Thioredoxin-like"/>
    <property type="match status" value="1"/>
</dbReference>
<sequence>MSLQNRILAYRNDVNSRGELPALRISDQFVLTEITAICKYLDKVAKGGKSLSSETALERAETRMWIRRMDLEIAQSAID</sequence>
<proteinExistence type="predicted"/>
<feature type="domain" description="GST N-terminal" evidence="1">
    <location>
        <begin position="1"/>
        <end position="49"/>
    </location>
</feature>
<dbReference type="STRING" id="36646.A0A1V6UWT5"/>
<evidence type="ECO:0000313" key="2">
    <source>
        <dbReference type="EMBL" id="OQE42880.1"/>
    </source>
</evidence>